<dbReference type="GeneID" id="94834617"/>
<dbReference type="Proteomes" id="UP000179807">
    <property type="component" value="Unassembled WGS sequence"/>
</dbReference>
<feature type="region of interest" description="Disordered" evidence="1">
    <location>
        <begin position="1"/>
        <end position="94"/>
    </location>
</feature>
<feature type="compositionally biased region" description="Basic and acidic residues" evidence="1">
    <location>
        <begin position="29"/>
        <end position="59"/>
    </location>
</feature>
<name>A0A1J4KN21_9EUKA</name>
<reference evidence="2" key="1">
    <citation type="submission" date="2016-10" db="EMBL/GenBank/DDBJ databases">
        <authorList>
            <person name="Benchimol M."/>
            <person name="Almeida L.G."/>
            <person name="Vasconcelos A.T."/>
            <person name="Perreira-Neves A."/>
            <person name="Rosa I.A."/>
            <person name="Tasca T."/>
            <person name="Bogo M.R."/>
            <person name="de Souza W."/>
        </authorList>
    </citation>
    <scope>NUCLEOTIDE SEQUENCE [LARGE SCALE GENOMIC DNA]</scope>
    <source>
        <strain evidence="2">K</strain>
    </source>
</reference>
<protein>
    <submittedName>
        <fullName evidence="2">Uncharacterized protein</fullName>
    </submittedName>
</protein>
<evidence type="ECO:0000313" key="2">
    <source>
        <dbReference type="EMBL" id="OHT12296.1"/>
    </source>
</evidence>
<proteinExistence type="predicted"/>
<organism evidence="2 3">
    <name type="scientific">Tritrichomonas foetus</name>
    <dbReference type="NCBI Taxonomy" id="1144522"/>
    <lineage>
        <taxon>Eukaryota</taxon>
        <taxon>Metamonada</taxon>
        <taxon>Parabasalia</taxon>
        <taxon>Tritrichomonadida</taxon>
        <taxon>Tritrichomonadidae</taxon>
        <taxon>Tritrichomonas</taxon>
    </lineage>
</organism>
<evidence type="ECO:0000256" key="1">
    <source>
        <dbReference type="SAM" id="MobiDB-lite"/>
    </source>
</evidence>
<gene>
    <name evidence="2" type="ORF">TRFO_17996</name>
</gene>
<dbReference type="RefSeq" id="XP_068365432.1">
    <property type="nucleotide sequence ID" value="XM_068499913.1"/>
</dbReference>
<evidence type="ECO:0000313" key="3">
    <source>
        <dbReference type="Proteomes" id="UP000179807"/>
    </source>
</evidence>
<accession>A0A1J4KN21</accession>
<sequence length="217" mass="26306">MSHRDSRRYYSQERGYSQRWGSSQSNEYPPRRSYESERIDTKESGYDPRNQRRSREVDYRMNSSSRPYDDRRAQSSSRHIDDRNDRNDRVDRNDRIDRVDRSDRVDRGEARYVYERSYIDDDKRSPQQNPRINSFDRLNDRYENRYYDDRLNDQSNNVPIFQCFGSSSREIQSRDEKEPSEPQFDVNDVIYFVNQQRKVDPPIGIFAAPTHIIDSWD</sequence>
<dbReference type="EMBL" id="MLAK01000567">
    <property type="protein sequence ID" value="OHT12296.1"/>
    <property type="molecule type" value="Genomic_DNA"/>
</dbReference>
<dbReference type="VEuPathDB" id="TrichDB:TRFO_17996"/>
<feature type="region of interest" description="Disordered" evidence="1">
    <location>
        <begin position="118"/>
        <end position="137"/>
    </location>
</feature>
<feature type="compositionally biased region" description="Basic and acidic residues" evidence="1">
    <location>
        <begin position="67"/>
        <end position="94"/>
    </location>
</feature>
<dbReference type="AlphaFoldDB" id="A0A1J4KN21"/>
<comment type="caution">
    <text evidence="2">The sequence shown here is derived from an EMBL/GenBank/DDBJ whole genome shotgun (WGS) entry which is preliminary data.</text>
</comment>
<keyword evidence="3" id="KW-1185">Reference proteome</keyword>